<comment type="caution">
    <text evidence="6">The sequence shown here is derived from an EMBL/GenBank/DDBJ whole genome shotgun (WGS) entry which is preliminary data.</text>
</comment>
<organism evidence="6 7">
    <name type="scientific">Cirrhinus mrigala</name>
    <name type="common">Mrigala</name>
    <dbReference type="NCBI Taxonomy" id="683832"/>
    <lineage>
        <taxon>Eukaryota</taxon>
        <taxon>Metazoa</taxon>
        <taxon>Chordata</taxon>
        <taxon>Craniata</taxon>
        <taxon>Vertebrata</taxon>
        <taxon>Euteleostomi</taxon>
        <taxon>Actinopterygii</taxon>
        <taxon>Neopterygii</taxon>
        <taxon>Teleostei</taxon>
        <taxon>Ostariophysi</taxon>
        <taxon>Cypriniformes</taxon>
        <taxon>Cyprinidae</taxon>
        <taxon>Labeoninae</taxon>
        <taxon>Labeonini</taxon>
        <taxon>Cirrhinus</taxon>
    </lineage>
</organism>
<evidence type="ECO:0000256" key="3">
    <source>
        <dbReference type="ARBA" id="ARBA00022737"/>
    </source>
</evidence>
<evidence type="ECO:0000313" key="7">
    <source>
        <dbReference type="Proteomes" id="UP001529510"/>
    </source>
</evidence>
<evidence type="ECO:0000256" key="2">
    <source>
        <dbReference type="ARBA" id="ARBA00022574"/>
    </source>
</evidence>
<proteinExistence type="predicted"/>
<dbReference type="GO" id="GO:0005929">
    <property type="term" value="C:cilium"/>
    <property type="evidence" value="ECO:0007669"/>
    <property type="project" value="UniProtKB-SubCell"/>
</dbReference>
<keyword evidence="7" id="KW-1185">Reference proteome</keyword>
<dbReference type="PANTHER" id="PTHR15722:SF2">
    <property type="entry name" value="INTRAFLAGELLAR TRANSPORT PROTEIN 172 HOMOLOG"/>
    <property type="match status" value="1"/>
</dbReference>
<protein>
    <submittedName>
        <fullName evidence="6">Uncharacterized protein</fullName>
    </submittedName>
</protein>
<reference evidence="6 7" key="1">
    <citation type="submission" date="2024-05" db="EMBL/GenBank/DDBJ databases">
        <title>Genome sequencing and assembly of Indian major carp, Cirrhinus mrigala (Hamilton, 1822).</title>
        <authorList>
            <person name="Mohindra V."/>
            <person name="Chowdhury L.M."/>
            <person name="Lal K."/>
            <person name="Jena J.K."/>
        </authorList>
    </citation>
    <scope>NUCLEOTIDE SEQUENCE [LARGE SCALE GENOMIC DNA]</scope>
    <source>
        <strain evidence="6">CM1030</strain>
        <tissue evidence="6">Blood</tissue>
    </source>
</reference>
<feature type="non-terminal residue" evidence="6">
    <location>
        <position position="1"/>
    </location>
</feature>
<dbReference type="Proteomes" id="UP001529510">
    <property type="component" value="Unassembled WGS sequence"/>
</dbReference>
<keyword evidence="3" id="KW-0677">Repeat</keyword>
<name>A0ABD0NSW2_CIRMR</name>
<dbReference type="EMBL" id="JAMKFB020000020">
    <property type="protein sequence ID" value="KAL0164942.1"/>
    <property type="molecule type" value="Genomic_DNA"/>
</dbReference>
<evidence type="ECO:0000256" key="4">
    <source>
        <dbReference type="ARBA" id="ARBA00023069"/>
    </source>
</evidence>
<keyword evidence="5" id="KW-0966">Cell projection</keyword>
<keyword evidence="2" id="KW-0853">WD repeat</keyword>
<feature type="non-terminal residue" evidence="6">
    <location>
        <position position="83"/>
    </location>
</feature>
<evidence type="ECO:0000313" key="6">
    <source>
        <dbReference type="EMBL" id="KAL0164942.1"/>
    </source>
</evidence>
<evidence type="ECO:0000256" key="1">
    <source>
        <dbReference type="ARBA" id="ARBA00004138"/>
    </source>
</evidence>
<keyword evidence="4" id="KW-0969">Cilium</keyword>
<dbReference type="AlphaFoldDB" id="A0ABD0NSW2"/>
<comment type="subcellular location">
    <subcellularLocation>
        <location evidence="1">Cell projection</location>
        <location evidence="1">Cilium</location>
    </subcellularLocation>
</comment>
<accession>A0ABD0NSW2</accession>
<evidence type="ECO:0000256" key="5">
    <source>
        <dbReference type="ARBA" id="ARBA00023273"/>
    </source>
</evidence>
<sequence>GHPELDNLRRSYYSYLMETNQNEKAGEVKENEGDFTGAVNLYLKAGLPAKAAWLAMSRDELLASHDVISRITAALIKGEFYER</sequence>
<dbReference type="PANTHER" id="PTHR15722">
    <property type="entry name" value="IFT140/172-RELATED"/>
    <property type="match status" value="1"/>
</dbReference>
<gene>
    <name evidence="6" type="ORF">M9458_040695</name>
</gene>